<feature type="compositionally biased region" description="Basic and acidic residues" evidence="1">
    <location>
        <begin position="178"/>
        <end position="187"/>
    </location>
</feature>
<dbReference type="EMBL" id="MLJW01002875">
    <property type="protein sequence ID" value="OIQ73424.1"/>
    <property type="molecule type" value="Genomic_DNA"/>
</dbReference>
<proteinExistence type="predicted"/>
<feature type="compositionally biased region" description="Basic residues" evidence="1">
    <location>
        <begin position="250"/>
        <end position="266"/>
    </location>
</feature>
<accession>A0A1J5PRK6</accession>
<feature type="compositionally biased region" description="Basic residues" evidence="1">
    <location>
        <begin position="25"/>
        <end position="45"/>
    </location>
</feature>
<organism evidence="2">
    <name type="scientific">mine drainage metagenome</name>
    <dbReference type="NCBI Taxonomy" id="410659"/>
    <lineage>
        <taxon>unclassified sequences</taxon>
        <taxon>metagenomes</taxon>
        <taxon>ecological metagenomes</taxon>
    </lineage>
</organism>
<feature type="compositionally biased region" description="Basic and acidic residues" evidence="1">
    <location>
        <begin position="132"/>
        <end position="160"/>
    </location>
</feature>
<dbReference type="AlphaFoldDB" id="A0A1J5PRK6"/>
<gene>
    <name evidence="2" type="ORF">GALL_449400</name>
</gene>
<protein>
    <submittedName>
        <fullName evidence="2">Uncharacterized protein</fullName>
    </submittedName>
</protein>
<evidence type="ECO:0000256" key="1">
    <source>
        <dbReference type="SAM" id="MobiDB-lite"/>
    </source>
</evidence>
<sequence length="346" mass="37951">MRGVAHRARAAGVARAARQRDDRRRARRGQRRRGAAAGRRGRRRIPGAGDAPRPRGLHRDPPRARAQPAQHRRRPAARGHDGDHRRVGFGQELAGLRRAVQRRPAPLPGVDQRLRAAVRAAAAATRRRRDLRHPADRGDRPAHQPRRAQEHGGHADRSASVHETGLRQARHAVLPRLRGADRTSDRAGHRRAAAARAARQQCRRDGAAGRAAQGRLHRAGAVGSQARPQPPVGRRRVPADRSVAAPRSLPRARHRAAAGRDRHRARERGPAARTGARGGAARQGRGADRRPAGPAAPGDGRRRRDRRPCRVAAAHLQHAPRLPELRAQFRRARPAPVLVQLAGRLV</sequence>
<evidence type="ECO:0000313" key="2">
    <source>
        <dbReference type="EMBL" id="OIQ73424.1"/>
    </source>
</evidence>
<feature type="compositionally biased region" description="Low complexity" evidence="1">
    <location>
        <begin position="115"/>
        <end position="124"/>
    </location>
</feature>
<feature type="compositionally biased region" description="Low complexity" evidence="1">
    <location>
        <begin position="271"/>
        <end position="284"/>
    </location>
</feature>
<feature type="compositionally biased region" description="Low complexity" evidence="1">
    <location>
        <begin position="208"/>
        <end position="227"/>
    </location>
</feature>
<reference evidence="2" key="1">
    <citation type="submission" date="2016-10" db="EMBL/GenBank/DDBJ databases">
        <title>Sequence of Gallionella enrichment culture.</title>
        <authorList>
            <person name="Poehlein A."/>
            <person name="Muehling M."/>
            <person name="Daniel R."/>
        </authorList>
    </citation>
    <scope>NUCLEOTIDE SEQUENCE</scope>
</reference>
<feature type="region of interest" description="Disordered" evidence="1">
    <location>
        <begin position="1"/>
        <end position="308"/>
    </location>
</feature>
<name>A0A1J5PRK6_9ZZZZ</name>
<comment type="caution">
    <text evidence="2">The sequence shown here is derived from an EMBL/GenBank/DDBJ whole genome shotgun (WGS) entry which is preliminary data.</text>
</comment>